<dbReference type="Proteomes" id="UP000600918">
    <property type="component" value="Unassembled WGS sequence"/>
</dbReference>
<reference evidence="2" key="1">
    <citation type="journal article" date="2020" name="G3 (Bethesda)">
        <title>High-Quality Assemblies for Three Invasive Social Wasps from the &lt;i&gt;Vespula&lt;/i&gt; Genus.</title>
        <authorList>
            <person name="Harrop T.W.R."/>
            <person name="Guhlin J."/>
            <person name="McLaughlin G.M."/>
            <person name="Permina E."/>
            <person name="Stockwell P."/>
            <person name="Gilligan J."/>
            <person name="Le Lec M.F."/>
            <person name="Gruber M.A.M."/>
            <person name="Quinn O."/>
            <person name="Lovegrove M."/>
            <person name="Duncan E.J."/>
            <person name="Remnant E.J."/>
            <person name="Van Eeckhoven J."/>
            <person name="Graham B."/>
            <person name="Knapp R.A."/>
            <person name="Langford K.W."/>
            <person name="Kronenberg Z."/>
            <person name="Press M.O."/>
            <person name="Eacker S.M."/>
            <person name="Wilson-Rankin E.E."/>
            <person name="Purcell J."/>
            <person name="Lester P.J."/>
            <person name="Dearden P.K."/>
        </authorList>
    </citation>
    <scope>NUCLEOTIDE SEQUENCE</scope>
    <source>
        <strain evidence="2">Volc-1</strain>
    </source>
</reference>
<dbReference type="EMBL" id="JACSDY010000008">
    <property type="protein sequence ID" value="KAF7421403.1"/>
    <property type="molecule type" value="Genomic_DNA"/>
</dbReference>
<name>A0A834NYX9_VESPE</name>
<dbReference type="AlphaFoldDB" id="A0A834NYX9"/>
<feature type="region of interest" description="Disordered" evidence="1">
    <location>
        <begin position="28"/>
        <end position="49"/>
    </location>
</feature>
<dbReference type="InterPro" id="IPR031937">
    <property type="entry name" value="PNISR"/>
</dbReference>
<feature type="compositionally biased region" description="Polar residues" evidence="1">
    <location>
        <begin position="106"/>
        <end position="121"/>
    </location>
</feature>
<feature type="compositionally biased region" description="Basic residues" evidence="1">
    <location>
        <begin position="176"/>
        <end position="210"/>
    </location>
</feature>
<accession>A0A834NYX9</accession>
<feature type="region of interest" description="Disordered" evidence="1">
    <location>
        <begin position="74"/>
        <end position="213"/>
    </location>
</feature>
<evidence type="ECO:0000256" key="1">
    <source>
        <dbReference type="SAM" id="MobiDB-lite"/>
    </source>
</evidence>
<comment type="caution">
    <text evidence="2">The sequence shown here is derived from an EMBL/GenBank/DDBJ whole genome shotgun (WGS) entry which is preliminary data.</text>
</comment>
<organism evidence="2 3">
    <name type="scientific">Vespula pensylvanica</name>
    <name type="common">Western yellow jacket</name>
    <name type="synonym">Wasp</name>
    <dbReference type="NCBI Taxonomy" id="30213"/>
    <lineage>
        <taxon>Eukaryota</taxon>
        <taxon>Metazoa</taxon>
        <taxon>Ecdysozoa</taxon>
        <taxon>Arthropoda</taxon>
        <taxon>Hexapoda</taxon>
        <taxon>Insecta</taxon>
        <taxon>Pterygota</taxon>
        <taxon>Neoptera</taxon>
        <taxon>Endopterygota</taxon>
        <taxon>Hymenoptera</taxon>
        <taxon>Apocrita</taxon>
        <taxon>Aculeata</taxon>
        <taxon>Vespoidea</taxon>
        <taxon>Vespidae</taxon>
        <taxon>Vespinae</taxon>
        <taxon>Vespula</taxon>
    </lineage>
</organism>
<sequence>MKMSLRTFYNEIAAANLLVQRLGIYGDSNSESEEEQNEQEQLQNNDSDEELMETLRRRQQAFKKTEKEIEARLAAEEENEDQYNVQQENHIGNTSCRDTVDEKETVNIQRAASESLSSDGQSPREVNASADVVKAGTPSASVNSESSNSESTSSDTSHNSTKKNKKLSKKSDRDQRKRKSKSRSKSRSKKSRSRSSERTRKRSSRSRSVKSHLDLEAAEDLGLCLDRENGPDRVLVEKRRLNESPLQEPEKDHDPVREIVTDRDLTFLEVEGEVSLDLGIVEGRNQSHINGTLVMVRSHRIDSGIEPVQLQAKHFPLASSWLQYVILPQSISVYYHGSSFVLNISRSVSPDVYKKV</sequence>
<keyword evidence="3" id="KW-1185">Reference proteome</keyword>
<proteinExistence type="predicted"/>
<gene>
    <name evidence="2" type="ORF">H0235_009239</name>
</gene>
<protein>
    <submittedName>
        <fullName evidence="2">Uncharacterized protein</fullName>
    </submittedName>
</protein>
<evidence type="ECO:0000313" key="2">
    <source>
        <dbReference type="EMBL" id="KAF7421403.1"/>
    </source>
</evidence>
<feature type="compositionally biased region" description="Low complexity" evidence="1">
    <location>
        <begin position="137"/>
        <end position="159"/>
    </location>
</feature>
<dbReference type="PANTHER" id="PTHR31518">
    <property type="entry name" value="ARGININE/SERINE-RICH PROTEIN PNISR"/>
    <property type="match status" value="1"/>
</dbReference>
<feature type="compositionally biased region" description="Polar residues" evidence="1">
    <location>
        <begin position="82"/>
        <end position="97"/>
    </location>
</feature>
<evidence type="ECO:0000313" key="3">
    <source>
        <dbReference type="Proteomes" id="UP000600918"/>
    </source>
</evidence>